<keyword evidence="4" id="KW-0479">Metal-binding</keyword>
<evidence type="ECO:0000256" key="11">
    <source>
        <dbReference type="ARBA" id="ARBA00032235"/>
    </source>
</evidence>
<evidence type="ECO:0000256" key="2">
    <source>
        <dbReference type="ARBA" id="ARBA00009446"/>
    </source>
</evidence>
<dbReference type="InterPro" id="IPR034144">
    <property type="entry name" value="TOPRIM_TopoIII"/>
</dbReference>
<dbReference type="GO" id="GO:0046872">
    <property type="term" value="F:metal ion binding"/>
    <property type="evidence" value="ECO:0007669"/>
    <property type="project" value="UniProtKB-KW"/>
</dbReference>
<evidence type="ECO:0000256" key="8">
    <source>
        <dbReference type="ARBA" id="ARBA00023235"/>
    </source>
</evidence>
<dbReference type="GO" id="GO:0043597">
    <property type="term" value="C:cytoplasmic replication fork"/>
    <property type="evidence" value="ECO:0007669"/>
    <property type="project" value="TreeGrafter"/>
</dbReference>
<evidence type="ECO:0000256" key="7">
    <source>
        <dbReference type="ARBA" id="ARBA00023125"/>
    </source>
</evidence>
<evidence type="ECO:0000256" key="12">
    <source>
        <dbReference type="ARBA" id="ARBA00032877"/>
    </source>
</evidence>
<dbReference type="Pfam" id="PF13342">
    <property type="entry name" value="Toprim_Crpt"/>
    <property type="match status" value="2"/>
</dbReference>
<reference evidence="16" key="1">
    <citation type="submission" date="2019-12" db="EMBL/GenBank/DDBJ databases">
        <title>Novel species isolated from a subtropical stream in China.</title>
        <authorList>
            <person name="Lu H."/>
        </authorList>
    </citation>
    <scope>NUCLEOTIDE SEQUENCE [LARGE SCALE GENOMIC DNA]</scope>
    <source>
        <strain evidence="16">FT93W</strain>
    </source>
</reference>
<keyword evidence="5" id="KW-0460">Magnesium</keyword>
<gene>
    <name evidence="16" type="ORF">GTP23_17475</name>
</gene>
<dbReference type="EMBL" id="WWCL01000004">
    <property type="protein sequence ID" value="MYN46837.1"/>
    <property type="molecule type" value="Genomic_DNA"/>
</dbReference>
<dbReference type="InterPro" id="IPR013826">
    <property type="entry name" value="Topo_IA_cen_sub3"/>
</dbReference>
<evidence type="ECO:0000256" key="1">
    <source>
        <dbReference type="ARBA" id="ARBA00000213"/>
    </source>
</evidence>
<feature type="domain" description="Topo IA-type catalytic" evidence="15">
    <location>
        <begin position="153"/>
        <end position="613"/>
    </location>
</feature>
<dbReference type="GO" id="GO:0006281">
    <property type="term" value="P:DNA repair"/>
    <property type="evidence" value="ECO:0007669"/>
    <property type="project" value="TreeGrafter"/>
</dbReference>
<dbReference type="InterPro" id="IPR013497">
    <property type="entry name" value="Topo_IA_cen"/>
</dbReference>
<dbReference type="Gene3D" id="3.40.50.140">
    <property type="match status" value="1"/>
</dbReference>
<feature type="compositionally biased region" description="Low complexity" evidence="13">
    <location>
        <begin position="832"/>
        <end position="841"/>
    </location>
</feature>
<comment type="caution">
    <text evidence="16">The sequence shown here is derived from an EMBL/GenBank/DDBJ whole genome shotgun (WGS) entry which is preliminary data.</text>
</comment>
<dbReference type="SUPFAM" id="SSF56712">
    <property type="entry name" value="Prokaryotic type I DNA topoisomerase"/>
    <property type="match status" value="1"/>
</dbReference>
<dbReference type="AlphaFoldDB" id="A0A845I3K0"/>
<comment type="similarity">
    <text evidence="2">Belongs to the type IA topoisomerase family.</text>
</comment>
<dbReference type="RefSeq" id="WP_161036312.1">
    <property type="nucleotide sequence ID" value="NZ_WWCL01000004.1"/>
</dbReference>
<dbReference type="PROSITE" id="PS50880">
    <property type="entry name" value="TOPRIM"/>
    <property type="match status" value="1"/>
</dbReference>
<dbReference type="InterPro" id="IPR023406">
    <property type="entry name" value="Topo_IA_AS"/>
</dbReference>
<dbReference type="InterPro" id="IPR025589">
    <property type="entry name" value="Toprim_C_rpt"/>
</dbReference>
<proteinExistence type="inferred from homology"/>
<dbReference type="InterPro" id="IPR003601">
    <property type="entry name" value="Topo_IA_2"/>
</dbReference>
<dbReference type="PANTHER" id="PTHR11390">
    <property type="entry name" value="PROKARYOTIC DNA TOPOISOMERASE"/>
    <property type="match status" value="1"/>
</dbReference>
<evidence type="ECO:0000256" key="6">
    <source>
        <dbReference type="ARBA" id="ARBA00023029"/>
    </source>
</evidence>
<feature type="compositionally biased region" description="Basic residues" evidence="13">
    <location>
        <begin position="875"/>
        <end position="887"/>
    </location>
</feature>
<dbReference type="SMART" id="SM00437">
    <property type="entry name" value="TOP1Ac"/>
    <property type="match status" value="1"/>
</dbReference>
<evidence type="ECO:0000259" key="14">
    <source>
        <dbReference type="PROSITE" id="PS50880"/>
    </source>
</evidence>
<dbReference type="GO" id="GO:0006265">
    <property type="term" value="P:DNA topological change"/>
    <property type="evidence" value="ECO:0007669"/>
    <property type="project" value="InterPro"/>
</dbReference>
<evidence type="ECO:0000256" key="4">
    <source>
        <dbReference type="ARBA" id="ARBA00022723"/>
    </source>
</evidence>
<comment type="catalytic activity">
    <reaction evidence="1">
        <text>ATP-independent breakage of single-stranded DNA, followed by passage and rejoining.</text>
        <dbReference type="EC" id="5.6.2.1"/>
    </reaction>
</comment>
<evidence type="ECO:0000256" key="13">
    <source>
        <dbReference type="SAM" id="MobiDB-lite"/>
    </source>
</evidence>
<dbReference type="Pfam" id="PF01131">
    <property type="entry name" value="Topoisom_bac"/>
    <property type="match status" value="1"/>
</dbReference>
<dbReference type="CDD" id="cd00186">
    <property type="entry name" value="TOP1Ac"/>
    <property type="match status" value="1"/>
</dbReference>
<dbReference type="InterPro" id="IPR023405">
    <property type="entry name" value="Topo_IA_core_domain"/>
</dbReference>
<dbReference type="GO" id="GO:0003677">
    <property type="term" value="F:DNA binding"/>
    <property type="evidence" value="ECO:0007669"/>
    <property type="project" value="UniProtKB-KW"/>
</dbReference>
<dbReference type="NCBIfam" id="NF011313">
    <property type="entry name" value="PRK14724.1"/>
    <property type="match status" value="1"/>
</dbReference>
<dbReference type="InterPro" id="IPR000380">
    <property type="entry name" value="Topo_IA"/>
</dbReference>
<dbReference type="Gene3D" id="2.70.20.10">
    <property type="entry name" value="Topoisomerase I, domain 3"/>
    <property type="match status" value="1"/>
</dbReference>
<feature type="region of interest" description="Disordered" evidence="13">
    <location>
        <begin position="832"/>
        <end position="893"/>
    </location>
</feature>
<sequence>MTKTLIIAEKPSVANDIAKTLGGFTKHDEYFESDEFVLSSAVGHLLEIAVPEEHDVKRGKWSFAHLPMIPPYFALNPIAKTEARLKVLNKLIKRKDVTTLINACDAGREGELIFRLIAQNAKAKQPVKRLWLQSMTPGAIREGFAHLRSDEDMMPLADAARCRSEADWLIGINGTRAMTAFNSKEGGFYLTTVGRVQTPTLSIVVEREEKIKKFVPRDFWEVRAEFVCAAGVYEGRWLDTKFKKDENDPEKRAERLWSKTAADTIALAVRGKQGKVTEEAKPTTSMAPALFDLTSLQREANSRFGFSAKNTLGLAQALYEKHKVLTYPRTDSRHLPEDYMPTVNQALEVVKENPNYHQFAKQILDKGWVKPNKRIFDNTKISDHFAIIPTTIAPKNLSEPEQKLYDLVVRRFMAVFFPAAEFQVTTRYTEVAGHQFKTEGKVMTNPGWLAIYGKEADSKDGAADGEAKGNLVPVAKGESVLTDQVHANGLVTKPPARYTEATLLSAMEGAGKLVEDDELRDAMAGKGLGTPATRAATIEGLLTERYLLREGRELMPTAKAFQLMTLLRGLGVNELTAPELTGEWEYKLSQMEKGKISRDEFMREIAQMAQVIVKRAKEYDNDTIPGDYHTLHTPCPNCGSVVKENYRRFACTKCDFSMSKTPGSRQFEIAEVEQLLKDRTIGPLQGFRSKMGRPFAAILRIVRDEDISNFKLEFDFGQNDDAEDSEPVDFTGQTPLGSCPKCQGGVYEMGLAYVCENTMAKPKTCDFRSGRIILQQEILPEQMAKLLNDGKTDLLPGFVSQRTRRPFKAFLTRGKDGKISFEFEERKAKAPAKGKAAAAAADQAVEGTDEGAAAPAKKPAAKKAAPAKTAAAKKPAAKKAPAKKATSKKAAAE</sequence>
<dbReference type="PROSITE" id="PS00396">
    <property type="entry name" value="TOPO_IA_1"/>
    <property type="match status" value="1"/>
</dbReference>
<feature type="compositionally biased region" description="Low complexity" evidence="13">
    <location>
        <begin position="852"/>
        <end position="874"/>
    </location>
</feature>
<dbReference type="SMART" id="SM00436">
    <property type="entry name" value="TOP1Bc"/>
    <property type="match status" value="1"/>
</dbReference>
<dbReference type="GO" id="GO:0003917">
    <property type="term" value="F:DNA topoisomerase type I (single strand cut, ATP-independent) activity"/>
    <property type="evidence" value="ECO:0007669"/>
    <property type="project" value="UniProtKB-EC"/>
</dbReference>
<dbReference type="InterPro" id="IPR013824">
    <property type="entry name" value="Topo_IA_cen_sub1"/>
</dbReference>
<evidence type="ECO:0000313" key="16">
    <source>
        <dbReference type="EMBL" id="MYN46837.1"/>
    </source>
</evidence>
<evidence type="ECO:0000259" key="15">
    <source>
        <dbReference type="PROSITE" id="PS52039"/>
    </source>
</evidence>
<dbReference type="CDD" id="cd03362">
    <property type="entry name" value="TOPRIM_TopoIA_TopoIII"/>
    <property type="match status" value="1"/>
</dbReference>
<dbReference type="PANTHER" id="PTHR11390:SF21">
    <property type="entry name" value="DNA TOPOISOMERASE 3-ALPHA"/>
    <property type="match status" value="1"/>
</dbReference>
<dbReference type="EC" id="5.6.2.1" evidence="3"/>
<dbReference type="NCBIfam" id="NF006032">
    <property type="entry name" value="PRK08173.1"/>
    <property type="match status" value="1"/>
</dbReference>
<feature type="domain" description="Toprim" evidence="14">
    <location>
        <begin position="3"/>
        <end position="136"/>
    </location>
</feature>
<dbReference type="Pfam" id="PF01751">
    <property type="entry name" value="Toprim"/>
    <property type="match status" value="1"/>
</dbReference>
<dbReference type="InterPro" id="IPR005738">
    <property type="entry name" value="TopoIII"/>
</dbReference>
<dbReference type="SMART" id="SM00493">
    <property type="entry name" value="TOPRIM"/>
    <property type="match status" value="1"/>
</dbReference>
<dbReference type="InterPro" id="IPR006171">
    <property type="entry name" value="TOPRIM_dom"/>
</dbReference>
<evidence type="ECO:0000256" key="3">
    <source>
        <dbReference type="ARBA" id="ARBA00012891"/>
    </source>
</evidence>
<evidence type="ECO:0000256" key="9">
    <source>
        <dbReference type="ARBA" id="ARBA00030003"/>
    </source>
</evidence>
<evidence type="ECO:0000256" key="5">
    <source>
        <dbReference type="ARBA" id="ARBA00022842"/>
    </source>
</evidence>
<keyword evidence="8 16" id="KW-0413">Isomerase</keyword>
<dbReference type="Proteomes" id="UP000444316">
    <property type="component" value="Unassembled WGS sequence"/>
</dbReference>
<keyword evidence="17" id="KW-1185">Reference proteome</keyword>
<accession>A0A845I3K0</accession>
<dbReference type="PROSITE" id="PS52039">
    <property type="entry name" value="TOPO_IA_2"/>
    <property type="match status" value="1"/>
</dbReference>
<protein>
    <recommendedName>
        <fullName evidence="3">DNA topoisomerase</fullName>
        <ecNumber evidence="3">5.6.2.1</ecNumber>
    </recommendedName>
    <alternativeName>
        <fullName evidence="12">Omega-protein</fullName>
    </alternativeName>
    <alternativeName>
        <fullName evidence="11">Relaxing enzyme</fullName>
    </alternativeName>
    <alternativeName>
        <fullName evidence="9">Swivelase</fullName>
    </alternativeName>
    <alternativeName>
        <fullName evidence="10">Untwisting enzyme</fullName>
    </alternativeName>
</protein>
<dbReference type="Gene3D" id="1.10.460.10">
    <property type="entry name" value="Topoisomerase I, domain 2"/>
    <property type="match status" value="1"/>
</dbReference>
<dbReference type="PRINTS" id="PR00417">
    <property type="entry name" value="PRTPISMRASEI"/>
</dbReference>
<organism evidence="16 17">
    <name type="scientific">Duganella fentianensis</name>
    <dbReference type="NCBI Taxonomy" id="2692177"/>
    <lineage>
        <taxon>Bacteria</taxon>
        <taxon>Pseudomonadati</taxon>
        <taxon>Pseudomonadota</taxon>
        <taxon>Betaproteobacteria</taxon>
        <taxon>Burkholderiales</taxon>
        <taxon>Oxalobacteraceae</taxon>
        <taxon>Telluria group</taxon>
        <taxon>Duganella</taxon>
    </lineage>
</organism>
<dbReference type="InterPro" id="IPR003602">
    <property type="entry name" value="Topo_IA_DNA-bd_dom"/>
</dbReference>
<dbReference type="InterPro" id="IPR013825">
    <property type="entry name" value="Topo_IA_cen_sub2"/>
</dbReference>
<dbReference type="NCBIfam" id="TIGR01056">
    <property type="entry name" value="topB"/>
    <property type="match status" value="1"/>
</dbReference>
<evidence type="ECO:0000313" key="17">
    <source>
        <dbReference type="Proteomes" id="UP000444316"/>
    </source>
</evidence>
<dbReference type="NCBIfam" id="NF005829">
    <property type="entry name" value="PRK07726.1"/>
    <property type="match status" value="1"/>
</dbReference>
<dbReference type="GO" id="GO:0006310">
    <property type="term" value="P:DNA recombination"/>
    <property type="evidence" value="ECO:0007669"/>
    <property type="project" value="TreeGrafter"/>
</dbReference>
<evidence type="ECO:0000256" key="10">
    <source>
        <dbReference type="ARBA" id="ARBA00031985"/>
    </source>
</evidence>
<dbReference type="Gene3D" id="1.10.290.10">
    <property type="entry name" value="Topoisomerase I, domain 4"/>
    <property type="match status" value="1"/>
</dbReference>
<keyword evidence="6" id="KW-0799">Topoisomerase</keyword>
<keyword evidence="7" id="KW-0238">DNA-binding</keyword>
<name>A0A845I3K0_9BURK</name>